<name>A0A2T1GIJ4_9CYAN</name>
<dbReference type="OrthoDB" id="196248at2"/>
<dbReference type="AlphaFoldDB" id="A0A2T1GIJ4"/>
<organism evidence="1 2">
    <name type="scientific">Chamaesiphon polymorphus CCALA 037</name>
    <dbReference type="NCBI Taxonomy" id="2107692"/>
    <lineage>
        <taxon>Bacteria</taxon>
        <taxon>Bacillati</taxon>
        <taxon>Cyanobacteriota</taxon>
        <taxon>Cyanophyceae</taxon>
        <taxon>Gomontiellales</taxon>
        <taxon>Chamaesiphonaceae</taxon>
        <taxon>Chamaesiphon</taxon>
    </lineage>
</organism>
<evidence type="ECO:0000313" key="1">
    <source>
        <dbReference type="EMBL" id="PSB57594.1"/>
    </source>
</evidence>
<accession>A0A2T1GIJ4</accession>
<sequence>MTLSKQKARAIIIDDLEYRWLVKQSGDEPALDLEVFVQTAENPGQTIFTQIEHGKIVSISPRFVREFILYALDRGWQPYQKGKITYYEFAPSKLTN</sequence>
<dbReference type="RefSeq" id="WP_106302486.1">
    <property type="nucleotide sequence ID" value="NZ_PVWO01000070.1"/>
</dbReference>
<proteinExistence type="predicted"/>
<comment type="caution">
    <text evidence="1">The sequence shown here is derived from an EMBL/GenBank/DDBJ whole genome shotgun (WGS) entry which is preliminary data.</text>
</comment>
<evidence type="ECO:0000313" key="2">
    <source>
        <dbReference type="Proteomes" id="UP000238937"/>
    </source>
</evidence>
<protein>
    <submittedName>
        <fullName evidence="1">Uncharacterized protein</fullName>
    </submittedName>
</protein>
<reference evidence="1 2" key="1">
    <citation type="submission" date="2018-03" db="EMBL/GenBank/DDBJ databases">
        <title>The ancient ancestry and fast evolution of plastids.</title>
        <authorList>
            <person name="Moore K.R."/>
            <person name="Magnabosco C."/>
            <person name="Momper L."/>
            <person name="Gold D.A."/>
            <person name="Bosak T."/>
            <person name="Fournier G.P."/>
        </authorList>
    </citation>
    <scope>NUCLEOTIDE SEQUENCE [LARGE SCALE GENOMIC DNA]</scope>
    <source>
        <strain evidence="1 2">CCALA 037</strain>
    </source>
</reference>
<dbReference type="EMBL" id="PVWO01000070">
    <property type="protein sequence ID" value="PSB57594.1"/>
    <property type="molecule type" value="Genomic_DNA"/>
</dbReference>
<keyword evidence="2" id="KW-1185">Reference proteome</keyword>
<dbReference type="Proteomes" id="UP000238937">
    <property type="component" value="Unassembled WGS sequence"/>
</dbReference>
<gene>
    <name evidence="1" type="ORF">C7B77_07900</name>
</gene>